<sequence>MHLRLNTTQGQQCEVQLLAPRVRWNRGCCNGRRARMQAMRSPLPTNDGELTWPSSRTNIPIEPLECTQVLRSKREPQI</sequence>
<keyword evidence="2" id="KW-1185">Reference proteome</keyword>
<name>A0A8T0IQR4_CERPU</name>
<proteinExistence type="predicted"/>
<comment type="caution">
    <text evidence="1">The sequence shown here is derived from an EMBL/GenBank/DDBJ whole genome shotgun (WGS) entry which is preliminary data.</text>
</comment>
<accession>A0A8T0IQR4</accession>
<dbReference type="Proteomes" id="UP000822688">
    <property type="component" value="Chromosome 2"/>
</dbReference>
<evidence type="ECO:0000313" key="1">
    <source>
        <dbReference type="EMBL" id="KAG0585349.1"/>
    </source>
</evidence>
<reference evidence="1" key="1">
    <citation type="submission" date="2020-06" db="EMBL/GenBank/DDBJ databases">
        <title>WGS assembly of Ceratodon purpureus strain R40.</title>
        <authorList>
            <person name="Carey S.B."/>
            <person name="Jenkins J."/>
            <person name="Shu S."/>
            <person name="Lovell J.T."/>
            <person name="Sreedasyam A."/>
            <person name="Maumus F."/>
            <person name="Tiley G.P."/>
            <person name="Fernandez-Pozo N."/>
            <person name="Barry K."/>
            <person name="Chen C."/>
            <person name="Wang M."/>
            <person name="Lipzen A."/>
            <person name="Daum C."/>
            <person name="Saski C.A."/>
            <person name="Payton A.C."/>
            <person name="Mcbreen J.C."/>
            <person name="Conrad R.E."/>
            <person name="Kollar L.M."/>
            <person name="Olsson S."/>
            <person name="Huttunen S."/>
            <person name="Landis J.B."/>
            <person name="Wickett N.J."/>
            <person name="Johnson M.G."/>
            <person name="Rensing S.A."/>
            <person name="Grimwood J."/>
            <person name="Schmutz J."/>
            <person name="Mcdaniel S.F."/>
        </authorList>
    </citation>
    <scope>NUCLEOTIDE SEQUENCE</scope>
    <source>
        <strain evidence="1">R40</strain>
    </source>
</reference>
<evidence type="ECO:0000313" key="2">
    <source>
        <dbReference type="Proteomes" id="UP000822688"/>
    </source>
</evidence>
<organism evidence="1 2">
    <name type="scientific">Ceratodon purpureus</name>
    <name type="common">Fire moss</name>
    <name type="synonym">Dicranum purpureum</name>
    <dbReference type="NCBI Taxonomy" id="3225"/>
    <lineage>
        <taxon>Eukaryota</taxon>
        <taxon>Viridiplantae</taxon>
        <taxon>Streptophyta</taxon>
        <taxon>Embryophyta</taxon>
        <taxon>Bryophyta</taxon>
        <taxon>Bryophytina</taxon>
        <taxon>Bryopsida</taxon>
        <taxon>Dicranidae</taxon>
        <taxon>Pseudoditrichales</taxon>
        <taxon>Ditrichaceae</taxon>
        <taxon>Ceratodon</taxon>
    </lineage>
</organism>
<protein>
    <submittedName>
        <fullName evidence="1">Uncharacterized protein</fullName>
    </submittedName>
</protein>
<dbReference type="EMBL" id="CM026422">
    <property type="protein sequence ID" value="KAG0585349.1"/>
    <property type="molecule type" value="Genomic_DNA"/>
</dbReference>
<gene>
    <name evidence="1" type="ORF">KC19_2G004400</name>
</gene>
<dbReference type="AlphaFoldDB" id="A0A8T0IQR4"/>